<keyword evidence="1" id="KW-0812">Transmembrane</keyword>
<proteinExistence type="predicted"/>
<sequence length="139" mass="15452">MDSSGCFYLRLVDLLILIFTFSCENLTLVFIVTCLILGSSAFLFFTHSNHNLPVSLDQNDPNQMSNVVTKDCLNMGSLGSCSESKLIDPFSCTIEEHSDFDEFPCRIPNGYISDEESLIEIELSSGKVIRHNVMVAGDE</sequence>
<keyword evidence="1" id="KW-0472">Membrane</keyword>
<dbReference type="Proteomes" id="UP001229421">
    <property type="component" value="Unassembled WGS sequence"/>
</dbReference>
<keyword evidence="1" id="KW-1133">Transmembrane helix</keyword>
<accession>A0AAD8KAY1</accession>
<dbReference type="EMBL" id="JAUHHV010000007">
    <property type="protein sequence ID" value="KAK1418146.1"/>
    <property type="molecule type" value="Genomic_DNA"/>
</dbReference>
<keyword evidence="3" id="KW-1185">Reference proteome</keyword>
<reference evidence="2" key="1">
    <citation type="journal article" date="2023" name="bioRxiv">
        <title>Improved chromosome-level genome assembly for marigold (Tagetes erecta).</title>
        <authorList>
            <person name="Jiang F."/>
            <person name="Yuan L."/>
            <person name="Wang S."/>
            <person name="Wang H."/>
            <person name="Xu D."/>
            <person name="Wang A."/>
            <person name="Fan W."/>
        </authorList>
    </citation>
    <scope>NUCLEOTIDE SEQUENCE</scope>
    <source>
        <strain evidence="2">WSJ</strain>
        <tissue evidence="2">Leaf</tissue>
    </source>
</reference>
<evidence type="ECO:0000313" key="3">
    <source>
        <dbReference type="Proteomes" id="UP001229421"/>
    </source>
</evidence>
<name>A0AAD8KAY1_TARER</name>
<gene>
    <name evidence="2" type="ORF">QVD17_27285</name>
</gene>
<feature type="transmembrane region" description="Helical" evidence="1">
    <location>
        <begin position="12"/>
        <end position="45"/>
    </location>
</feature>
<evidence type="ECO:0000313" key="2">
    <source>
        <dbReference type="EMBL" id="KAK1418146.1"/>
    </source>
</evidence>
<evidence type="ECO:0000256" key="1">
    <source>
        <dbReference type="SAM" id="Phobius"/>
    </source>
</evidence>
<comment type="caution">
    <text evidence="2">The sequence shown here is derived from an EMBL/GenBank/DDBJ whole genome shotgun (WGS) entry which is preliminary data.</text>
</comment>
<dbReference type="AlphaFoldDB" id="A0AAD8KAY1"/>
<protein>
    <submittedName>
        <fullName evidence="2">Uncharacterized protein</fullName>
    </submittedName>
</protein>
<organism evidence="2 3">
    <name type="scientific">Tagetes erecta</name>
    <name type="common">African marigold</name>
    <dbReference type="NCBI Taxonomy" id="13708"/>
    <lineage>
        <taxon>Eukaryota</taxon>
        <taxon>Viridiplantae</taxon>
        <taxon>Streptophyta</taxon>
        <taxon>Embryophyta</taxon>
        <taxon>Tracheophyta</taxon>
        <taxon>Spermatophyta</taxon>
        <taxon>Magnoliopsida</taxon>
        <taxon>eudicotyledons</taxon>
        <taxon>Gunneridae</taxon>
        <taxon>Pentapetalae</taxon>
        <taxon>asterids</taxon>
        <taxon>campanulids</taxon>
        <taxon>Asterales</taxon>
        <taxon>Asteraceae</taxon>
        <taxon>Asteroideae</taxon>
        <taxon>Heliantheae alliance</taxon>
        <taxon>Tageteae</taxon>
        <taxon>Tagetes</taxon>
    </lineage>
</organism>